<dbReference type="EMBL" id="MHVH01000006">
    <property type="protein sequence ID" value="OHA90067.1"/>
    <property type="molecule type" value="Genomic_DNA"/>
</dbReference>
<proteinExistence type="predicted"/>
<reference evidence="2 3" key="1">
    <citation type="journal article" date="2016" name="Nat. Commun.">
        <title>Thousands of microbial genomes shed light on interconnected biogeochemical processes in an aquifer system.</title>
        <authorList>
            <person name="Anantharaman K."/>
            <person name="Brown C.T."/>
            <person name="Hug L.A."/>
            <person name="Sharon I."/>
            <person name="Castelle C.J."/>
            <person name="Probst A.J."/>
            <person name="Thomas B.C."/>
            <person name="Singh A."/>
            <person name="Wilkins M.J."/>
            <person name="Karaoz U."/>
            <person name="Brodie E.L."/>
            <person name="Williams K.H."/>
            <person name="Hubbard S.S."/>
            <person name="Banfield J.F."/>
        </authorList>
    </citation>
    <scope>NUCLEOTIDE SEQUENCE [LARGE SCALE GENOMIC DNA]</scope>
</reference>
<comment type="caution">
    <text evidence="2">The sequence shown here is derived from an EMBL/GenBank/DDBJ whole genome shotgun (WGS) entry which is preliminary data.</text>
</comment>
<dbReference type="Proteomes" id="UP000178107">
    <property type="component" value="Unassembled WGS sequence"/>
</dbReference>
<evidence type="ECO:0000313" key="2">
    <source>
        <dbReference type="EMBL" id="OHA90067.1"/>
    </source>
</evidence>
<sequence length="157" mass="18201">MSDTDSAEPVQAGPIPPTATTLPQEDEAPEASPFYMSFIKYKKKECQIDGMTLENSQAALHVMRDVGVHFTNKTNFLSNTSHTEIKPIKRDGEYKDLYRGLYEDEEVHEIKFIHEKKKQDVRMFFSLLEKEKIFFVIAVRGTHYDTSKGSWQKKHKK</sequence>
<organism evidence="2 3">
    <name type="scientific">Candidatus Zambryskibacteria bacterium RIFCSPHIGHO2_01_FULL_46_25</name>
    <dbReference type="NCBI Taxonomy" id="1802738"/>
    <lineage>
        <taxon>Bacteria</taxon>
        <taxon>Candidatus Zambryskiibacteriota</taxon>
    </lineage>
</organism>
<feature type="region of interest" description="Disordered" evidence="1">
    <location>
        <begin position="1"/>
        <end position="26"/>
    </location>
</feature>
<evidence type="ECO:0000256" key="1">
    <source>
        <dbReference type="SAM" id="MobiDB-lite"/>
    </source>
</evidence>
<name>A0A1G2SYF0_9BACT</name>
<protein>
    <submittedName>
        <fullName evidence="2">Uncharacterized protein</fullName>
    </submittedName>
</protein>
<accession>A0A1G2SYF0</accession>
<dbReference type="AlphaFoldDB" id="A0A1G2SYF0"/>
<evidence type="ECO:0000313" key="3">
    <source>
        <dbReference type="Proteomes" id="UP000178107"/>
    </source>
</evidence>
<gene>
    <name evidence="2" type="ORF">A2838_00305</name>
</gene>